<keyword evidence="1" id="KW-0812">Transmembrane</keyword>
<dbReference type="PANTHER" id="PTHR34351:SF1">
    <property type="entry name" value="SLR1927 PROTEIN"/>
    <property type="match status" value="1"/>
</dbReference>
<evidence type="ECO:0000256" key="1">
    <source>
        <dbReference type="SAM" id="Phobius"/>
    </source>
</evidence>
<keyword evidence="1" id="KW-1133">Transmembrane helix</keyword>
<dbReference type="EMBL" id="JADJNC010000014">
    <property type="protein sequence ID" value="MBK7423439.1"/>
    <property type="molecule type" value="Genomic_DNA"/>
</dbReference>
<feature type="transmembrane region" description="Helical" evidence="1">
    <location>
        <begin position="37"/>
        <end position="56"/>
    </location>
</feature>
<comment type="caution">
    <text evidence="2">The sequence shown here is derived from an EMBL/GenBank/DDBJ whole genome shotgun (WGS) entry which is preliminary data.</text>
</comment>
<sequence length="320" mass="35528">MPIFTRLRQWLFRFGHDEQLPIVLTQRRIFILPTRTGLLFGAVLCVMLIGAINYNLSLGHALVFLLASLGLVNMVHTFRNLVALRLAPGRVESVFAGDIARFPMLLENVRRQARRSLDLAFGAHESVRLDIPPGEQAMIAIPCPAPTRGRLDPGRITLSTRYPLGLFHAWSYPHPRLSCLVYPRPIETPLPPPAAIAQSGQRHGDTGQEDFTGLRLRQPNDSPRHIAWKAVARDIDNRPLLIKQFAGGAAEELWLDWSLTPAENGLETRLSLLAGWVIAAERTQSRYGLRLPGRELAPDQGSAHRDACLEALALYGETGA</sequence>
<gene>
    <name evidence="2" type="ORF">IPJ48_10260</name>
</gene>
<name>A0A9D7IHC8_9RHOO</name>
<proteinExistence type="predicted"/>
<dbReference type="Proteomes" id="UP000886602">
    <property type="component" value="Unassembled WGS sequence"/>
</dbReference>
<keyword evidence="1" id="KW-0472">Membrane</keyword>
<accession>A0A9D7IHC8</accession>
<protein>
    <submittedName>
        <fullName evidence="2">DUF58 domain-containing protein</fullName>
    </submittedName>
</protein>
<evidence type="ECO:0000313" key="3">
    <source>
        <dbReference type="Proteomes" id="UP000886602"/>
    </source>
</evidence>
<organism evidence="2 3">
    <name type="scientific">Candidatus Propionivibrio dominans</name>
    <dbReference type="NCBI Taxonomy" id="2954373"/>
    <lineage>
        <taxon>Bacteria</taxon>
        <taxon>Pseudomonadati</taxon>
        <taxon>Pseudomonadota</taxon>
        <taxon>Betaproteobacteria</taxon>
        <taxon>Rhodocyclales</taxon>
        <taxon>Rhodocyclaceae</taxon>
        <taxon>Propionivibrio</taxon>
    </lineage>
</organism>
<evidence type="ECO:0000313" key="2">
    <source>
        <dbReference type="EMBL" id="MBK7423439.1"/>
    </source>
</evidence>
<dbReference type="AlphaFoldDB" id="A0A9D7IHC8"/>
<reference evidence="2" key="1">
    <citation type="submission" date="2020-10" db="EMBL/GenBank/DDBJ databases">
        <title>Connecting structure to function with the recovery of over 1000 high-quality activated sludge metagenome-assembled genomes encoding full-length rRNA genes using long-read sequencing.</title>
        <authorList>
            <person name="Singleton C.M."/>
            <person name="Petriglieri F."/>
            <person name="Kristensen J.M."/>
            <person name="Kirkegaard R.H."/>
            <person name="Michaelsen T.Y."/>
            <person name="Andersen M.H."/>
            <person name="Karst S.M."/>
            <person name="Dueholm M.S."/>
            <person name="Nielsen P.H."/>
            <person name="Albertsen M."/>
        </authorList>
    </citation>
    <scope>NUCLEOTIDE SEQUENCE</scope>
    <source>
        <strain evidence="2">EsbW_18-Q3-R4-48_MAXAC.044</strain>
    </source>
</reference>
<dbReference type="PANTHER" id="PTHR34351">
    <property type="entry name" value="SLR1927 PROTEIN-RELATED"/>
    <property type="match status" value="1"/>
</dbReference>